<keyword evidence="4" id="KW-1185">Reference proteome</keyword>
<comment type="caution">
    <text evidence="3">The sequence shown here is derived from an EMBL/GenBank/DDBJ whole genome shotgun (WGS) entry which is preliminary data.</text>
</comment>
<feature type="compositionally biased region" description="Basic and acidic residues" evidence="1">
    <location>
        <begin position="212"/>
        <end position="221"/>
    </location>
</feature>
<gene>
    <name evidence="3" type="ORF">GCM10025868_13820</name>
</gene>
<evidence type="ECO:0000313" key="3">
    <source>
        <dbReference type="EMBL" id="GMA86132.1"/>
    </source>
</evidence>
<protein>
    <submittedName>
        <fullName evidence="3">Uncharacterized protein</fullName>
    </submittedName>
</protein>
<evidence type="ECO:0000313" key="4">
    <source>
        <dbReference type="Proteomes" id="UP001157017"/>
    </source>
</evidence>
<feature type="transmembrane region" description="Helical" evidence="2">
    <location>
        <begin position="136"/>
        <end position="154"/>
    </location>
</feature>
<feature type="region of interest" description="Disordered" evidence="1">
    <location>
        <begin position="172"/>
        <end position="221"/>
    </location>
</feature>
<dbReference type="EMBL" id="BSUZ01000001">
    <property type="protein sequence ID" value="GMA86132.1"/>
    <property type="molecule type" value="Genomic_DNA"/>
</dbReference>
<organism evidence="3 4">
    <name type="scientific">Angustibacter aerolatus</name>
    <dbReference type="NCBI Taxonomy" id="1162965"/>
    <lineage>
        <taxon>Bacteria</taxon>
        <taxon>Bacillati</taxon>
        <taxon>Actinomycetota</taxon>
        <taxon>Actinomycetes</taxon>
        <taxon>Kineosporiales</taxon>
        <taxon>Kineosporiaceae</taxon>
    </lineage>
</organism>
<keyword evidence="2" id="KW-0812">Transmembrane</keyword>
<proteinExistence type="predicted"/>
<dbReference type="Gene3D" id="3.40.50.10320">
    <property type="entry name" value="LmbE-like"/>
    <property type="match status" value="1"/>
</dbReference>
<feature type="compositionally biased region" description="Low complexity" evidence="1">
    <location>
        <begin position="80"/>
        <end position="89"/>
    </location>
</feature>
<feature type="compositionally biased region" description="Basic residues" evidence="1">
    <location>
        <begin position="90"/>
        <end position="100"/>
    </location>
</feature>
<dbReference type="SUPFAM" id="SSF102588">
    <property type="entry name" value="LmbE-like"/>
    <property type="match status" value="1"/>
</dbReference>
<evidence type="ECO:0000256" key="1">
    <source>
        <dbReference type="SAM" id="MobiDB-lite"/>
    </source>
</evidence>
<reference evidence="4" key="1">
    <citation type="journal article" date="2019" name="Int. J. Syst. Evol. Microbiol.">
        <title>The Global Catalogue of Microorganisms (GCM) 10K type strain sequencing project: providing services to taxonomists for standard genome sequencing and annotation.</title>
        <authorList>
            <consortium name="The Broad Institute Genomics Platform"/>
            <consortium name="The Broad Institute Genome Sequencing Center for Infectious Disease"/>
            <person name="Wu L."/>
            <person name="Ma J."/>
        </authorList>
    </citation>
    <scope>NUCLEOTIDE SEQUENCE [LARGE SCALE GENOMIC DNA]</scope>
    <source>
        <strain evidence="4">NBRC 108730</strain>
    </source>
</reference>
<sequence>MAFHEAMLAAGRESPYAEWIERWEERGERPITTRVPCGDWFETRDRALIAHATQIDPEGSWFSVPMQAQRDLWPTEDYEPGAQRGAGRPARGRPVRRRPHRPADRPAQALVTPLAVLAATTTPSPGTPPADKVTPGFIGFLVVFVLAIVTWLLLRNMTGHLRRMRFREEQEAARVRAEQPDPPAGGTSPGAEDPGAQQREPHQRRRGVGGDQHPELDPPTG</sequence>
<dbReference type="Proteomes" id="UP001157017">
    <property type="component" value="Unassembled WGS sequence"/>
</dbReference>
<dbReference type="InterPro" id="IPR024078">
    <property type="entry name" value="LmbE-like_dom_sf"/>
</dbReference>
<evidence type="ECO:0000256" key="2">
    <source>
        <dbReference type="SAM" id="Phobius"/>
    </source>
</evidence>
<feature type="region of interest" description="Disordered" evidence="1">
    <location>
        <begin position="76"/>
        <end position="110"/>
    </location>
</feature>
<keyword evidence="2" id="KW-0472">Membrane</keyword>
<keyword evidence="2" id="KW-1133">Transmembrane helix</keyword>
<name>A0ABQ6JGU4_9ACTN</name>
<accession>A0ABQ6JGU4</accession>